<keyword evidence="3" id="KW-1185">Reference proteome</keyword>
<dbReference type="AlphaFoldDB" id="A0AAE1QDP0"/>
<feature type="compositionally biased region" description="Pro residues" evidence="1">
    <location>
        <begin position="71"/>
        <end position="81"/>
    </location>
</feature>
<name>A0AAE1QDP0_9EUCA</name>
<dbReference type="Proteomes" id="UP001292094">
    <property type="component" value="Unassembled WGS sequence"/>
</dbReference>
<evidence type="ECO:0000313" key="3">
    <source>
        <dbReference type="Proteomes" id="UP001292094"/>
    </source>
</evidence>
<reference evidence="2" key="1">
    <citation type="submission" date="2023-11" db="EMBL/GenBank/DDBJ databases">
        <title>Genome assemblies of two species of porcelain crab, Petrolisthes cinctipes and Petrolisthes manimaculis (Anomura: Porcellanidae).</title>
        <authorList>
            <person name="Angst P."/>
        </authorList>
    </citation>
    <scope>NUCLEOTIDE SEQUENCE</scope>
    <source>
        <strain evidence="2">PB745_02</strain>
        <tissue evidence="2">Gill</tissue>
    </source>
</reference>
<dbReference type="EMBL" id="JAWZYT010000312">
    <property type="protein sequence ID" value="KAK4324939.1"/>
    <property type="molecule type" value="Genomic_DNA"/>
</dbReference>
<accession>A0AAE1QDP0</accession>
<comment type="caution">
    <text evidence="2">The sequence shown here is derived from an EMBL/GenBank/DDBJ whole genome shotgun (WGS) entry which is preliminary data.</text>
</comment>
<organism evidence="2 3">
    <name type="scientific">Petrolisthes manimaculis</name>
    <dbReference type="NCBI Taxonomy" id="1843537"/>
    <lineage>
        <taxon>Eukaryota</taxon>
        <taxon>Metazoa</taxon>
        <taxon>Ecdysozoa</taxon>
        <taxon>Arthropoda</taxon>
        <taxon>Crustacea</taxon>
        <taxon>Multicrustacea</taxon>
        <taxon>Malacostraca</taxon>
        <taxon>Eumalacostraca</taxon>
        <taxon>Eucarida</taxon>
        <taxon>Decapoda</taxon>
        <taxon>Pleocyemata</taxon>
        <taxon>Anomura</taxon>
        <taxon>Galatheoidea</taxon>
        <taxon>Porcellanidae</taxon>
        <taxon>Petrolisthes</taxon>
    </lineage>
</organism>
<evidence type="ECO:0000313" key="2">
    <source>
        <dbReference type="EMBL" id="KAK4324939.1"/>
    </source>
</evidence>
<evidence type="ECO:0000256" key="1">
    <source>
        <dbReference type="SAM" id="MobiDB-lite"/>
    </source>
</evidence>
<feature type="compositionally biased region" description="Low complexity" evidence="1">
    <location>
        <begin position="24"/>
        <end position="70"/>
    </location>
</feature>
<protein>
    <submittedName>
        <fullName evidence="2">Uncharacterized protein</fullName>
    </submittedName>
</protein>
<feature type="region of interest" description="Disordered" evidence="1">
    <location>
        <begin position="1"/>
        <end position="81"/>
    </location>
</feature>
<gene>
    <name evidence="2" type="ORF">Pmani_004450</name>
</gene>
<proteinExistence type="predicted"/>
<sequence>MLSEGPHRTTSNTRLMTAGAQQLPGTTTPHHTTWPCTNPSTTTTSTSNPSSTTTTSTSNPSIITTTSTSNPNPPPNPFHYL</sequence>